<gene>
    <name evidence="1" type="ORF">MBAV_005382</name>
</gene>
<accession>A0A0F3GKR5</accession>
<organism evidence="1 2">
    <name type="scientific">Candidatus Magnetobacterium bavaricum</name>
    <dbReference type="NCBI Taxonomy" id="29290"/>
    <lineage>
        <taxon>Bacteria</taxon>
        <taxon>Pseudomonadati</taxon>
        <taxon>Nitrospirota</taxon>
        <taxon>Thermodesulfovibrionia</taxon>
        <taxon>Thermodesulfovibrionales</taxon>
        <taxon>Candidatus Magnetobacteriaceae</taxon>
        <taxon>Candidatus Magnetobacterium</taxon>
    </lineage>
</organism>
<comment type="caution">
    <text evidence="1">The sequence shown here is derived from an EMBL/GenBank/DDBJ whole genome shotgun (WGS) entry which is preliminary data.</text>
</comment>
<dbReference type="Gene3D" id="3.40.50.300">
    <property type="entry name" value="P-loop containing nucleotide triphosphate hydrolases"/>
    <property type="match status" value="1"/>
</dbReference>
<proteinExistence type="predicted"/>
<evidence type="ECO:0000313" key="1">
    <source>
        <dbReference type="EMBL" id="KJU82422.1"/>
    </source>
</evidence>
<dbReference type="InterPro" id="IPR027417">
    <property type="entry name" value="P-loop_NTPase"/>
</dbReference>
<dbReference type="EMBL" id="LACI01002326">
    <property type="protein sequence ID" value="KJU82422.1"/>
    <property type="molecule type" value="Genomic_DNA"/>
</dbReference>
<feature type="non-terminal residue" evidence="1">
    <location>
        <position position="325"/>
    </location>
</feature>
<dbReference type="AlphaFoldDB" id="A0A0F3GKR5"/>
<protein>
    <submittedName>
        <fullName evidence="1">TerL</fullName>
    </submittedName>
</protein>
<name>A0A0F3GKR5_9BACT</name>
<reference evidence="1 2" key="1">
    <citation type="submission" date="2015-02" db="EMBL/GenBank/DDBJ databases">
        <title>Single-cell genomics of uncultivated deep-branching MTB reveals a conserved set of magnetosome genes.</title>
        <authorList>
            <person name="Kolinko S."/>
            <person name="Richter M."/>
            <person name="Glockner F.O."/>
            <person name="Brachmann A."/>
            <person name="Schuler D."/>
        </authorList>
    </citation>
    <scope>NUCLEOTIDE SEQUENCE [LARGE SCALE GENOMIC DNA]</scope>
    <source>
        <strain evidence="1">TM-1</strain>
    </source>
</reference>
<dbReference type="Proteomes" id="UP000033423">
    <property type="component" value="Unassembled WGS sequence"/>
</dbReference>
<sequence>MSKQDDIKGFNYSYRSVPTLLDFSEDNSFIRAVIGPFGSGKSSACVLELFQRALEQAPGKDGIRRSRWAVIRNTYPQLKDTTIKTFHQWFPPEHCGKYNISTHDYTLQIDNVYAEVLFRALDRPDQVANLLSLELTGAWINEFKEIPFAVFEAIQGRVDRYPAKKDGGCTWTGIIMDSNPPDTDSKYYHYFEETRPDNARLFNQPSGLSPQAENLDNLSESYYGNLASGKSQDFIDVYVHGRYGYVKEGKGVYDGSYNDDIHVSKEPLTVNTATPLILGFDFGLTPACVLCQVTPRGGFNVIEELISDNMGLKQFIQNRLKPQLL</sequence>
<keyword evidence="2" id="KW-1185">Reference proteome</keyword>
<evidence type="ECO:0000313" key="2">
    <source>
        <dbReference type="Proteomes" id="UP000033423"/>
    </source>
</evidence>